<organism evidence="9 11">
    <name type="scientific">Halarchaeum rubridurum</name>
    <dbReference type="NCBI Taxonomy" id="489911"/>
    <lineage>
        <taxon>Archaea</taxon>
        <taxon>Methanobacteriati</taxon>
        <taxon>Methanobacteriota</taxon>
        <taxon>Stenosarchaea group</taxon>
        <taxon>Halobacteria</taxon>
        <taxon>Halobacteriales</taxon>
        <taxon>Halobacteriaceae</taxon>
    </lineage>
</organism>
<dbReference type="HAMAP" id="MF_01894">
    <property type="entry name" value="Smc_prok"/>
    <property type="match status" value="1"/>
</dbReference>
<evidence type="ECO:0000256" key="6">
    <source>
        <dbReference type="HAMAP-Rule" id="MF_01894"/>
    </source>
</evidence>
<dbReference type="NCBIfam" id="TIGR02169">
    <property type="entry name" value="SMC_prok_A"/>
    <property type="match status" value="1"/>
</dbReference>
<dbReference type="Pfam" id="PF02463">
    <property type="entry name" value="SMC_N"/>
    <property type="match status" value="1"/>
</dbReference>
<dbReference type="Proteomes" id="UP000614609">
    <property type="component" value="Unassembled WGS sequence"/>
</dbReference>
<dbReference type="SUPFAM" id="SSF57997">
    <property type="entry name" value="Tropomyosin"/>
    <property type="match status" value="2"/>
</dbReference>
<dbReference type="GO" id="GO:0003677">
    <property type="term" value="F:DNA binding"/>
    <property type="evidence" value="ECO:0007669"/>
    <property type="project" value="UniProtKB-UniRule"/>
</dbReference>
<dbReference type="Gene3D" id="3.40.50.300">
    <property type="entry name" value="P-loop containing nucleotide triphosphate hydrolases"/>
    <property type="match status" value="2"/>
</dbReference>
<dbReference type="GO" id="GO:0030261">
    <property type="term" value="P:chromosome condensation"/>
    <property type="evidence" value="ECO:0007669"/>
    <property type="project" value="InterPro"/>
</dbReference>
<keyword evidence="5 6" id="KW-0238">DNA-binding</keyword>
<evidence type="ECO:0000256" key="3">
    <source>
        <dbReference type="ARBA" id="ARBA00022840"/>
    </source>
</evidence>
<comment type="similarity">
    <text evidence="6">Belongs to the SMC family.</text>
</comment>
<dbReference type="Proteomes" id="UP000765891">
    <property type="component" value="Unassembled WGS sequence"/>
</dbReference>
<dbReference type="InterPro" id="IPR024704">
    <property type="entry name" value="SMC"/>
</dbReference>
<dbReference type="SUPFAM" id="SSF75553">
    <property type="entry name" value="Smc hinge domain"/>
    <property type="match status" value="1"/>
</dbReference>
<dbReference type="RefSeq" id="WP_188872648.1">
    <property type="nucleotide sequence ID" value="NZ_BMOO01000005.1"/>
</dbReference>
<dbReference type="GO" id="GO:0005694">
    <property type="term" value="C:chromosome"/>
    <property type="evidence" value="ECO:0007669"/>
    <property type="project" value="InterPro"/>
</dbReference>
<comment type="function">
    <text evidence="6">Required for chromosome condensation and partitioning.</text>
</comment>
<evidence type="ECO:0000313" key="11">
    <source>
        <dbReference type="Proteomes" id="UP000614609"/>
    </source>
</evidence>
<dbReference type="Gene3D" id="1.10.287.1490">
    <property type="match status" value="3"/>
</dbReference>
<feature type="compositionally biased region" description="Basic and acidic residues" evidence="7">
    <location>
        <begin position="411"/>
        <end position="443"/>
    </location>
</feature>
<keyword evidence="1 6" id="KW-0963">Cytoplasm</keyword>
<comment type="subunit">
    <text evidence="6">Homodimer.</text>
</comment>
<comment type="caution">
    <text evidence="9">The sequence shown here is derived from an EMBL/GenBank/DDBJ whole genome shotgun (WGS) entry which is preliminary data.</text>
</comment>
<dbReference type="EMBL" id="JAGGKO010000004">
    <property type="protein sequence ID" value="MBP1955327.1"/>
    <property type="molecule type" value="Genomic_DNA"/>
</dbReference>
<dbReference type="GO" id="GO:0005737">
    <property type="term" value="C:cytoplasm"/>
    <property type="evidence" value="ECO:0007669"/>
    <property type="project" value="UniProtKB-SubCell"/>
</dbReference>
<keyword evidence="3 6" id="KW-0067">ATP-binding</keyword>
<gene>
    <name evidence="6" type="primary">smc</name>
    <name evidence="9" type="ORF">GCM10009017_21820</name>
    <name evidence="10" type="ORF">J2752_002250</name>
</gene>
<sequence>MYIDEIVLENFKSFGRTTRIPFYEDFTTISGPNGSGKSNIIDAVLFALGLARTRGMRAEKLTDLIYNPSHDGDGDSAGPREASVEVVLNNEDGTLARSQVVNAAGSDDVGDVETITVKRRVKRTEDNYYSYYYLNGRSVNLSDVQDLLAQAGVTPEGYNVVMQGDVTGIINMTPGERREVIDEIAGVAEFDAKKADAYDELDVVEDRIEEADLRISEKHDRLEQLEDERETALEYQGLKEEKAEYESYRKAAELEEKRDDLESTEADVAEREAELADLREELDTRRGRVARLEDELDELNAEIERTGEDEQLAVKREIEEVKGDIGRLEDKIESAEERRERAESERREAFVAIDRKNEELDDLEGEIREVKVEKASVTADIEELETEIDDVEAAIEDVDTEFDELKADLESKKEEMEAAKSARNDLQREKDRLLDEARRRSNEVSEAEADLEAAREELPEFDQRLDDLHDELEKAEANEAQIEEVVADLKAQKQERQADLNDVEDDLQEAREEYARLEANAEQSGDSSYGRAVSTVLNSGKEGVHGTVAQLGGVEGRYATAAETAAGGRLAHVVVDDDGVGQSCIEYLKSRNAGRATFLPLTEMHERSLGRTPDVPGVVDFAFNLVDFDRQYAGVFSYVLGDTLVVEDMETARDLMGDYRLVTLDGELVEKSGAMTGGSRSGSRYSFSKSGQGQLERVAAKINDLEDERQSLRDDVQEIEERLDGARDRKSDALDTVRSLETDIERVEAEKEDTEARIEELAERLAELESERADVDERMGELDEEIAEREDEIDEHEAEIEELEAELADSEIPELTAKREELETEVDELDDRRAELDGELNDLQLQHQYAENEIEDLHDDVEEAQNTKAEQAERIEEFEAEIEAKRETLAEKEAEVEELEAELADLKAEREALKDDLDEAQRVRDEQAQRVESVESRVESLRSAAERLREEISELEDAVGDYEADEIPDIDEVEETVARLERRMEALEPVNMLAIEEYDEVEADLDDLEEKRETLKAEAEGIRERIESYESQKRETFMDAYEAIDGHFQRIFSRLSAGSGELVLEDEDDPFEGGLTMKAQPADKPVQRLDAMSGGEKSLTALAFIFAIQRHNPAPFYALDEVDAFLDAVNAERVGELVDELAADAQFVVVSHRSAMLERSERAIGVTMQGDNVSAVTGIDLTGGEEAPADD</sequence>
<dbReference type="EMBL" id="BMOO01000005">
    <property type="protein sequence ID" value="GGM71503.1"/>
    <property type="molecule type" value="Genomic_DNA"/>
</dbReference>
<dbReference type="SMART" id="SM00968">
    <property type="entry name" value="SMC_hinge"/>
    <property type="match status" value="1"/>
</dbReference>
<dbReference type="PIRSF" id="PIRSF005719">
    <property type="entry name" value="SMC"/>
    <property type="match status" value="1"/>
</dbReference>
<comment type="subcellular location">
    <subcellularLocation>
        <location evidence="6">Cytoplasm</location>
    </subcellularLocation>
</comment>
<protein>
    <recommendedName>
        <fullName evidence="6">Chromosome partition protein Smc</fullName>
    </recommendedName>
</protein>
<dbReference type="InterPro" id="IPR003395">
    <property type="entry name" value="RecF/RecN/SMC_N"/>
</dbReference>
<evidence type="ECO:0000256" key="7">
    <source>
        <dbReference type="SAM" id="MobiDB-lite"/>
    </source>
</evidence>
<evidence type="ECO:0000256" key="5">
    <source>
        <dbReference type="ARBA" id="ARBA00023125"/>
    </source>
</evidence>
<proteinExistence type="inferred from homology"/>
<dbReference type="GO" id="GO:0005524">
    <property type="term" value="F:ATP binding"/>
    <property type="evidence" value="ECO:0007669"/>
    <property type="project" value="UniProtKB-UniRule"/>
</dbReference>
<evidence type="ECO:0000256" key="1">
    <source>
        <dbReference type="ARBA" id="ARBA00022490"/>
    </source>
</evidence>
<accession>A0A830G1U4</accession>
<dbReference type="GO" id="GO:0007059">
    <property type="term" value="P:chromosome segregation"/>
    <property type="evidence" value="ECO:0007669"/>
    <property type="project" value="UniProtKB-UniRule"/>
</dbReference>
<feature type="domain" description="SMC hinge" evidence="8">
    <location>
        <begin position="542"/>
        <end position="656"/>
    </location>
</feature>
<dbReference type="Gene3D" id="3.30.70.1620">
    <property type="match status" value="1"/>
</dbReference>
<evidence type="ECO:0000313" key="10">
    <source>
        <dbReference type="EMBL" id="MBP1955327.1"/>
    </source>
</evidence>
<dbReference type="NCBIfam" id="TIGR02168">
    <property type="entry name" value="SMC_prok_B"/>
    <property type="match status" value="1"/>
</dbReference>
<name>A0A830G1U4_9EURY</name>
<dbReference type="SUPFAM" id="SSF52540">
    <property type="entry name" value="P-loop containing nucleoside triphosphate hydrolases"/>
    <property type="match status" value="1"/>
</dbReference>
<dbReference type="InterPro" id="IPR010935">
    <property type="entry name" value="SMC_hinge"/>
</dbReference>
<dbReference type="PANTHER" id="PTHR43977">
    <property type="entry name" value="STRUCTURAL MAINTENANCE OF CHROMOSOMES PROTEIN 3"/>
    <property type="match status" value="1"/>
</dbReference>
<reference evidence="10" key="3">
    <citation type="submission" date="2021-03" db="EMBL/GenBank/DDBJ databases">
        <title>Genomic Encyclopedia of Type Strains, Phase IV (KMG-IV): sequencing the most valuable type-strain genomes for metagenomic binning, comparative biology and taxonomic classification.</title>
        <authorList>
            <person name="Goeker M."/>
        </authorList>
    </citation>
    <scope>NUCLEOTIDE SEQUENCE</scope>
    <source>
        <strain evidence="10">DSM 22443</strain>
    </source>
</reference>
<feature type="compositionally biased region" description="Basic and acidic residues" evidence="7">
    <location>
        <begin position="452"/>
        <end position="462"/>
    </location>
</feature>
<comment type="caution">
    <text evidence="6">Lacks conserved residue(s) required for the propagation of feature annotation.</text>
</comment>
<dbReference type="Gene3D" id="1.20.1060.20">
    <property type="match status" value="1"/>
</dbReference>
<evidence type="ECO:0000313" key="9">
    <source>
        <dbReference type="EMBL" id="GGM71503.1"/>
    </source>
</evidence>
<feature type="binding site" evidence="6">
    <location>
        <begin position="32"/>
        <end position="39"/>
    </location>
    <ligand>
        <name>ATP</name>
        <dbReference type="ChEBI" id="CHEBI:30616"/>
    </ligand>
</feature>
<keyword evidence="2 6" id="KW-0547">Nucleotide-binding</keyword>
<dbReference type="GO" id="GO:0016887">
    <property type="term" value="F:ATP hydrolysis activity"/>
    <property type="evidence" value="ECO:0007669"/>
    <property type="project" value="InterPro"/>
</dbReference>
<keyword evidence="11" id="KW-1185">Reference proteome</keyword>
<dbReference type="OrthoDB" id="9143at2157"/>
<dbReference type="AlphaFoldDB" id="A0A830G1U4"/>
<dbReference type="GO" id="GO:0006260">
    <property type="term" value="P:DNA replication"/>
    <property type="evidence" value="ECO:0007669"/>
    <property type="project" value="UniProtKB-UniRule"/>
</dbReference>
<evidence type="ECO:0000256" key="2">
    <source>
        <dbReference type="ARBA" id="ARBA00022741"/>
    </source>
</evidence>
<feature type="coiled-coil region" evidence="6">
    <location>
        <begin position="688"/>
        <end position="1032"/>
    </location>
</feature>
<dbReference type="Pfam" id="PF06470">
    <property type="entry name" value="SMC_hinge"/>
    <property type="match status" value="1"/>
</dbReference>
<comment type="domain">
    <text evidence="6">Contains large globular domains required for ATP hydrolysis at each terminus and a third globular domain forming a flexible hinge near the middle of the molecule. These domains are separated by coiled-coil structures.</text>
</comment>
<dbReference type="InterPro" id="IPR027417">
    <property type="entry name" value="P-loop_NTPase"/>
</dbReference>
<evidence type="ECO:0000259" key="8">
    <source>
        <dbReference type="SMART" id="SM00968"/>
    </source>
</evidence>
<evidence type="ECO:0000256" key="4">
    <source>
        <dbReference type="ARBA" id="ARBA00023054"/>
    </source>
</evidence>
<dbReference type="InterPro" id="IPR036277">
    <property type="entry name" value="SMC_hinge_sf"/>
</dbReference>
<dbReference type="InterPro" id="IPR011890">
    <property type="entry name" value="SMC_prok"/>
</dbReference>
<dbReference type="GO" id="GO:0007062">
    <property type="term" value="P:sister chromatid cohesion"/>
    <property type="evidence" value="ECO:0007669"/>
    <property type="project" value="InterPro"/>
</dbReference>
<keyword evidence="4 6" id="KW-0175">Coiled coil</keyword>
<reference evidence="9" key="2">
    <citation type="submission" date="2020-09" db="EMBL/GenBank/DDBJ databases">
        <authorList>
            <person name="Sun Q."/>
            <person name="Ohkuma M."/>
        </authorList>
    </citation>
    <scope>NUCLEOTIDE SEQUENCE</scope>
    <source>
        <strain evidence="9">JCM 16108</strain>
    </source>
</reference>
<reference evidence="9" key="1">
    <citation type="journal article" date="2014" name="Int. J. Syst. Evol. Microbiol.">
        <title>Complete genome sequence of Corynebacterium casei LMG S-19264T (=DSM 44701T), isolated from a smear-ripened cheese.</title>
        <authorList>
            <consortium name="US DOE Joint Genome Institute (JGI-PGF)"/>
            <person name="Walter F."/>
            <person name="Albersmeier A."/>
            <person name="Kalinowski J."/>
            <person name="Ruckert C."/>
        </authorList>
    </citation>
    <scope>NUCLEOTIDE SEQUENCE</scope>
    <source>
        <strain evidence="9">JCM 16108</strain>
    </source>
</reference>
<feature type="region of interest" description="Disordered" evidence="7">
    <location>
        <begin position="411"/>
        <end position="462"/>
    </location>
</feature>